<evidence type="ECO:0000256" key="1">
    <source>
        <dbReference type="SAM" id="Phobius"/>
    </source>
</evidence>
<protein>
    <submittedName>
        <fullName evidence="2">Uncharacterized protein</fullName>
    </submittedName>
</protein>
<dbReference type="Proteomes" id="UP000501240">
    <property type="component" value="Chromosome"/>
</dbReference>
<name>A0A7D3ZVI5_ACTVE</name>
<keyword evidence="1" id="KW-0812">Transmembrane</keyword>
<evidence type="ECO:0000313" key="3">
    <source>
        <dbReference type="Proteomes" id="UP000501240"/>
    </source>
</evidence>
<sequence>MAPTTDLPDDVQAETRRRRRRWLALLGALLVLAVLLTTQHAEEVGRLLAGAAVIWSVIGLAWVAGPARDFRKTEARIRAEEYIRGRQE</sequence>
<organism evidence="2 3">
    <name type="scientific">Actinomadura verrucosospora</name>
    <dbReference type="NCBI Taxonomy" id="46165"/>
    <lineage>
        <taxon>Bacteria</taxon>
        <taxon>Bacillati</taxon>
        <taxon>Actinomycetota</taxon>
        <taxon>Actinomycetes</taxon>
        <taxon>Streptosporangiales</taxon>
        <taxon>Thermomonosporaceae</taxon>
        <taxon>Actinomadura</taxon>
    </lineage>
</organism>
<dbReference type="EMBL" id="CP053892">
    <property type="protein sequence ID" value="QKG19966.1"/>
    <property type="molecule type" value="Genomic_DNA"/>
</dbReference>
<keyword evidence="3" id="KW-1185">Reference proteome</keyword>
<accession>A0A7D3ZVI5</accession>
<proteinExistence type="predicted"/>
<dbReference type="AlphaFoldDB" id="A0A7D3ZVI5"/>
<feature type="transmembrane region" description="Helical" evidence="1">
    <location>
        <begin position="22"/>
        <end position="41"/>
    </location>
</feature>
<gene>
    <name evidence="2" type="ORF">ACTIVE_1602</name>
</gene>
<reference evidence="2 3" key="1">
    <citation type="submission" date="2020-05" db="EMBL/GenBank/DDBJ databases">
        <title>Actinomadura verrucosospora NRRL-B18236 (PFL_A860) Genome sequencing and assembly.</title>
        <authorList>
            <person name="Samborskyy M."/>
        </authorList>
    </citation>
    <scope>NUCLEOTIDE SEQUENCE [LARGE SCALE GENOMIC DNA]</scope>
    <source>
        <strain evidence="2 3">NRRL:B18236</strain>
    </source>
</reference>
<dbReference type="RefSeq" id="WP_173094406.1">
    <property type="nucleotide sequence ID" value="NZ_CP053892.1"/>
</dbReference>
<feature type="transmembrane region" description="Helical" evidence="1">
    <location>
        <begin position="47"/>
        <end position="67"/>
    </location>
</feature>
<keyword evidence="1" id="KW-0472">Membrane</keyword>
<evidence type="ECO:0000313" key="2">
    <source>
        <dbReference type="EMBL" id="QKG19966.1"/>
    </source>
</evidence>
<keyword evidence="1" id="KW-1133">Transmembrane helix</keyword>